<dbReference type="EMBL" id="JAAKYA010000053">
    <property type="protein sequence ID" value="NGO39384.1"/>
    <property type="molecule type" value="Genomic_DNA"/>
</dbReference>
<protein>
    <submittedName>
        <fullName evidence="3">VCBS repeat-containing protein</fullName>
    </submittedName>
</protein>
<dbReference type="PANTHER" id="PTHR44103:SF1">
    <property type="entry name" value="PROPROTEIN CONVERTASE P"/>
    <property type="match status" value="1"/>
</dbReference>
<dbReference type="Gene3D" id="2.130.10.130">
    <property type="entry name" value="Integrin alpha, N-terminal"/>
    <property type="match status" value="1"/>
</dbReference>
<sequence>MRPQVTAIRVGLLQLIVGLNLSAAMFRAETVDDNLRIGYGVTVADVDGDGRLDLVVADQHLILWYRNPTWTRHEMAERLTERDHVCVAALDLDGDGRAEVMAGAGWAPWDTTTPGALFVLRAGTDRRSAWTPVPLPAEPTLHRIRWARDDAGRWSLVTLPLHGRANDPATGTGPGVRVHRYTPGAGTESGWSQTLLFEGLNKTHNFDVVAWDDDPPDELVIASRQGLFLWDPNPGGPARLRLLATNELGGMGEVRVGRGRDGHRFLAAVEPMHGHRLAIYRPERGPGDRTVLSTNLVEGHAVVTGDFLGLGHDQVVVGWRGRGGQASSVGVQMFLPRDESGESWEARIIDDTMACEDLAVADLDDDGDLDLVASGRATRNLKIYWNQRR</sequence>
<feature type="chain" id="PRO_5026954335" evidence="2">
    <location>
        <begin position="24"/>
        <end position="389"/>
    </location>
</feature>
<feature type="signal peptide" evidence="2">
    <location>
        <begin position="1"/>
        <end position="23"/>
    </location>
</feature>
<organism evidence="3 4">
    <name type="scientific">Limisphaera ngatamarikiensis</name>
    <dbReference type="NCBI Taxonomy" id="1324935"/>
    <lineage>
        <taxon>Bacteria</taxon>
        <taxon>Pseudomonadati</taxon>
        <taxon>Verrucomicrobiota</taxon>
        <taxon>Verrucomicrobiia</taxon>
        <taxon>Limisphaerales</taxon>
        <taxon>Limisphaeraceae</taxon>
        <taxon>Limisphaera</taxon>
    </lineage>
</organism>
<gene>
    <name evidence="3" type="ORF">G4L39_08230</name>
</gene>
<dbReference type="Proteomes" id="UP000477311">
    <property type="component" value="Unassembled WGS sequence"/>
</dbReference>
<comment type="caution">
    <text evidence="3">The sequence shown here is derived from an EMBL/GenBank/DDBJ whole genome shotgun (WGS) entry which is preliminary data.</text>
</comment>
<dbReference type="SUPFAM" id="SSF69318">
    <property type="entry name" value="Integrin alpha N-terminal domain"/>
    <property type="match status" value="1"/>
</dbReference>
<dbReference type="Pfam" id="PF13517">
    <property type="entry name" value="FG-GAP_3"/>
    <property type="match status" value="1"/>
</dbReference>
<proteinExistence type="predicted"/>
<evidence type="ECO:0000313" key="4">
    <source>
        <dbReference type="Proteomes" id="UP000477311"/>
    </source>
</evidence>
<dbReference type="PANTHER" id="PTHR44103">
    <property type="entry name" value="PROPROTEIN CONVERTASE P"/>
    <property type="match status" value="1"/>
</dbReference>
<evidence type="ECO:0000256" key="1">
    <source>
        <dbReference type="ARBA" id="ARBA00022729"/>
    </source>
</evidence>
<dbReference type="InterPro" id="IPR013517">
    <property type="entry name" value="FG-GAP"/>
</dbReference>
<name>A0A6M1RVK4_9BACT</name>
<reference evidence="3 4" key="1">
    <citation type="submission" date="2020-02" db="EMBL/GenBank/DDBJ databases">
        <title>Draft genome sequence of Limisphaera ngatamarikiensis NGM72.4T, a thermophilic Verrucomicrobia grouped in subdivision 3.</title>
        <authorList>
            <person name="Carere C.R."/>
            <person name="Steen J."/>
            <person name="Hugenholtz P."/>
            <person name="Stott M.B."/>
        </authorList>
    </citation>
    <scope>NUCLEOTIDE SEQUENCE [LARGE SCALE GENOMIC DNA]</scope>
    <source>
        <strain evidence="3 4">NGM72.4</strain>
    </source>
</reference>
<keyword evidence="1 2" id="KW-0732">Signal</keyword>
<dbReference type="RefSeq" id="WP_205880874.1">
    <property type="nucleotide sequence ID" value="NZ_JAAKYA010000053.1"/>
</dbReference>
<keyword evidence="4" id="KW-1185">Reference proteome</keyword>
<dbReference type="InterPro" id="IPR028994">
    <property type="entry name" value="Integrin_alpha_N"/>
</dbReference>
<accession>A0A6M1RVK4</accession>
<evidence type="ECO:0000256" key="2">
    <source>
        <dbReference type="SAM" id="SignalP"/>
    </source>
</evidence>
<evidence type="ECO:0000313" key="3">
    <source>
        <dbReference type="EMBL" id="NGO39384.1"/>
    </source>
</evidence>
<dbReference type="AlphaFoldDB" id="A0A6M1RVK4"/>